<dbReference type="RefSeq" id="WP_010746259.1">
    <property type="nucleotide sequence ID" value="NZ_ASWF01000003.1"/>
</dbReference>
<sequence length="70" mass="7980">MKTSVITFYKENGENHILRVMESNNGYSMLTNKEFLDEILSEHPKAKGNLYALVGNTEIKLDHFDAFGSQ</sequence>
<dbReference type="AlphaFoldDB" id="R2QXQ1"/>
<proteinExistence type="predicted"/>
<reference evidence="2 4" key="2">
    <citation type="submission" date="2013-03" db="EMBL/GenBank/DDBJ databases">
        <title>The Genome Sequence of Enterococcus raffinosus ATCC_49464 (PacBio/Illumina hybrid assembly).</title>
        <authorList>
            <consortium name="The Broad Institute Genomics Platform"/>
            <consortium name="The Broad Institute Genome Sequencing Center for Infectious Disease"/>
            <person name="Earl A."/>
            <person name="Russ C."/>
            <person name="Gilmore M."/>
            <person name="Surin D."/>
            <person name="Walker B."/>
            <person name="Young S."/>
            <person name="Zeng Q."/>
            <person name="Gargeya S."/>
            <person name="Fitzgerald M."/>
            <person name="Haas B."/>
            <person name="Abouelleil A."/>
            <person name="Allen A.W."/>
            <person name="Alvarado L."/>
            <person name="Arachchi H.M."/>
            <person name="Berlin A.M."/>
            <person name="Chapman S.B."/>
            <person name="Gainer-Dewar J."/>
            <person name="Goldberg J."/>
            <person name="Griggs A."/>
            <person name="Gujja S."/>
            <person name="Hansen M."/>
            <person name="Howarth C."/>
            <person name="Imamovic A."/>
            <person name="Ireland A."/>
            <person name="Larimer J."/>
            <person name="McCowan C."/>
            <person name="Murphy C."/>
            <person name="Pearson M."/>
            <person name="Poon T.W."/>
            <person name="Priest M."/>
            <person name="Roberts A."/>
            <person name="Saif S."/>
            <person name="Shea T."/>
            <person name="Sisk P."/>
            <person name="Sykes S."/>
            <person name="Wortman J."/>
            <person name="Nusbaum C."/>
            <person name="Birren B."/>
        </authorList>
    </citation>
    <scope>NUCLEOTIDE SEQUENCE [LARGE SCALE GENOMIC DNA]</scope>
    <source>
        <strain evidence="2 4">ATCC 49464</strain>
    </source>
</reference>
<dbReference type="EMBL" id="ASWF01000003">
    <property type="protein sequence ID" value="EOT76177.1"/>
    <property type="molecule type" value="Genomic_DNA"/>
</dbReference>
<dbReference type="Proteomes" id="UP000014158">
    <property type="component" value="Unassembled WGS sequence"/>
</dbReference>
<evidence type="ECO:0000313" key="3">
    <source>
        <dbReference type="Proteomes" id="UP000013877"/>
    </source>
</evidence>
<comment type="caution">
    <text evidence="1">The sequence shown here is derived from an EMBL/GenBank/DDBJ whole genome shotgun (WGS) entry which is preliminary data.</text>
</comment>
<protein>
    <submittedName>
        <fullName evidence="1">Uncharacterized protein</fullName>
    </submittedName>
</protein>
<reference evidence="1 3" key="1">
    <citation type="submission" date="2013-02" db="EMBL/GenBank/DDBJ databases">
        <title>The Genome Sequence of Enterococcus raffinosus ATCC_49464.</title>
        <authorList>
            <consortium name="The Broad Institute Genome Sequencing Platform"/>
            <consortium name="The Broad Institute Genome Sequencing Center for Infectious Disease"/>
            <person name="Earl A.M."/>
            <person name="Gilmore M.S."/>
            <person name="Lebreton F."/>
            <person name="Walker B."/>
            <person name="Young S.K."/>
            <person name="Zeng Q."/>
            <person name="Gargeya S."/>
            <person name="Fitzgerald M."/>
            <person name="Haas B."/>
            <person name="Abouelleil A."/>
            <person name="Alvarado L."/>
            <person name="Arachchi H.M."/>
            <person name="Berlin A.M."/>
            <person name="Chapman S.B."/>
            <person name="Dewar J."/>
            <person name="Goldberg J."/>
            <person name="Griggs A."/>
            <person name="Gujja S."/>
            <person name="Hansen M."/>
            <person name="Howarth C."/>
            <person name="Imamovic A."/>
            <person name="Larimer J."/>
            <person name="McCowan C."/>
            <person name="Murphy C."/>
            <person name="Neiman D."/>
            <person name="Pearson M."/>
            <person name="Priest M."/>
            <person name="Roberts A."/>
            <person name="Saif S."/>
            <person name="Shea T."/>
            <person name="Sisk P."/>
            <person name="Sykes S."/>
            <person name="Wortman J."/>
            <person name="Nusbaum C."/>
            <person name="Birren B."/>
        </authorList>
    </citation>
    <scope>NUCLEOTIDE SEQUENCE [LARGE SCALE GENOMIC DNA]</scope>
    <source>
        <strain evidence="1 3">ATCC 49464</strain>
    </source>
</reference>
<evidence type="ECO:0000313" key="4">
    <source>
        <dbReference type="Proteomes" id="UP000014158"/>
    </source>
</evidence>
<dbReference type="HOGENOM" id="CLU_200439_0_1_9"/>
<gene>
    <name evidence="2" type="ORF">I590_03002</name>
    <name evidence="1" type="ORF">UAK_03059</name>
</gene>
<keyword evidence="4" id="KW-1185">Reference proteome</keyword>
<dbReference type="EMBL" id="AJAL01000015">
    <property type="protein sequence ID" value="EOH76210.1"/>
    <property type="molecule type" value="Genomic_DNA"/>
</dbReference>
<dbReference type="PATRIC" id="fig|1158602.3.peg.3058"/>
<organism evidence="1 3">
    <name type="scientific">Enterococcus raffinosus ATCC 49464</name>
    <dbReference type="NCBI Taxonomy" id="1158602"/>
    <lineage>
        <taxon>Bacteria</taxon>
        <taxon>Bacillati</taxon>
        <taxon>Bacillota</taxon>
        <taxon>Bacilli</taxon>
        <taxon>Lactobacillales</taxon>
        <taxon>Enterococcaceae</taxon>
        <taxon>Enterococcus</taxon>
    </lineage>
</organism>
<accession>R2QXQ1</accession>
<evidence type="ECO:0000313" key="2">
    <source>
        <dbReference type="EMBL" id="EOT76177.1"/>
    </source>
</evidence>
<name>R2QXQ1_9ENTE</name>
<dbReference type="Proteomes" id="UP000013877">
    <property type="component" value="Unassembled WGS sequence"/>
</dbReference>
<evidence type="ECO:0000313" key="1">
    <source>
        <dbReference type="EMBL" id="EOH76210.1"/>
    </source>
</evidence>